<evidence type="ECO:0000256" key="1">
    <source>
        <dbReference type="SAM" id="MobiDB-lite"/>
    </source>
</evidence>
<gene>
    <name evidence="2" type="ORF">DFP72DRAFT_1059536</name>
</gene>
<comment type="caution">
    <text evidence="2">The sequence shown here is derived from an EMBL/GenBank/DDBJ whole genome shotgun (WGS) entry which is preliminary data.</text>
</comment>
<feature type="compositionally biased region" description="Acidic residues" evidence="1">
    <location>
        <begin position="203"/>
        <end position="234"/>
    </location>
</feature>
<proteinExistence type="predicted"/>
<dbReference type="Proteomes" id="UP000521943">
    <property type="component" value="Unassembled WGS sequence"/>
</dbReference>
<dbReference type="AlphaFoldDB" id="A0A8H6MH22"/>
<keyword evidence="3" id="KW-1185">Reference proteome</keyword>
<evidence type="ECO:0000313" key="2">
    <source>
        <dbReference type="EMBL" id="KAF6764567.1"/>
    </source>
</evidence>
<organism evidence="2 3">
    <name type="scientific">Ephemerocybe angulata</name>
    <dbReference type="NCBI Taxonomy" id="980116"/>
    <lineage>
        <taxon>Eukaryota</taxon>
        <taxon>Fungi</taxon>
        <taxon>Dikarya</taxon>
        <taxon>Basidiomycota</taxon>
        <taxon>Agaricomycotina</taxon>
        <taxon>Agaricomycetes</taxon>
        <taxon>Agaricomycetidae</taxon>
        <taxon>Agaricales</taxon>
        <taxon>Agaricineae</taxon>
        <taxon>Psathyrellaceae</taxon>
        <taxon>Ephemerocybe</taxon>
    </lineage>
</organism>
<protein>
    <submittedName>
        <fullName evidence="2">Uncharacterized protein</fullName>
    </submittedName>
</protein>
<accession>A0A8H6MH22</accession>
<dbReference type="EMBL" id="JACGCI010000004">
    <property type="protein sequence ID" value="KAF6764567.1"/>
    <property type="molecule type" value="Genomic_DNA"/>
</dbReference>
<evidence type="ECO:0000313" key="3">
    <source>
        <dbReference type="Proteomes" id="UP000521943"/>
    </source>
</evidence>
<name>A0A8H6MH22_9AGAR</name>
<reference evidence="2 3" key="1">
    <citation type="submission" date="2020-07" db="EMBL/GenBank/DDBJ databases">
        <title>Comparative genomics of pyrophilous fungi reveals a link between fire events and developmental genes.</title>
        <authorList>
            <consortium name="DOE Joint Genome Institute"/>
            <person name="Steindorff A.S."/>
            <person name="Carver A."/>
            <person name="Calhoun S."/>
            <person name="Stillman K."/>
            <person name="Liu H."/>
            <person name="Lipzen A."/>
            <person name="Pangilinan J."/>
            <person name="Labutti K."/>
            <person name="Bruns T.D."/>
            <person name="Grigoriev I.V."/>
        </authorList>
    </citation>
    <scope>NUCLEOTIDE SEQUENCE [LARGE SCALE GENOMIC DNA]</scope>
    <source>
        <strain evidence="2 3">CBS 144469</strain>
    </source>
</reference>
<feature type="region of interest" description="Disordered" evidence="1">
    <location>
        <begin position="200"/>
        <end position="234"/>
    </location>
</feature>
<sequence>MPPSTRSHSRNQSLNAPVFTTPCYDVAIVQPNTITTTVVHDNGTTDLAAVEAICPFFYQLKDRDFILVAHQYGQNVYALNNKLISAIEWSSEGLINTTIEAAAGPTSVGHMRDLPDILFTEIGMTRPELMAQGANNVFSPLRNFGTRDALVTLFKEQQRRGLEMAKWMLQARQKAVELGPLCRWQWNQRTLELEIAPIVAQDVENEGNGEEATEDEDGDNDGEEDEDEDEEDWE</sequence>